<dbReference type="AlphaFoldDB" id="A0A1I3SVM7"/>
<reference evidence="4" key="1">
    <citation type="submission" date="2016-10" db="EMBL/GenBank/DDBJ databases">
        <authorList>
            <person name="Varghese N."/>
            <person name="Submissions S."/>
        </authorList>
    </citation>
    <scope>NUCLEOTIDE SEQUENCE [LARGE SCALE GENOMIC DNA]</scope>
    <source>
        <strain evidence="4">DSM 26542</strain>
    </source>
</reference>
<protein>
    <submittedName>
        <fullName evidence="3">Phosphate ABC transporter substrate-binding protein, PhoT family</fullName>
    </submittedName>
</protein>
<dbReference type="SUPFAM" id="SSF53850">
    <property type="entry name" value="Periplasmic binding protein-like II"/>
    <property type="match status" value="1"/>
</dbReference>
<gene>
    <name evidence="3" type="ORF">SAMN04487893_11164</name>
</gene>
<dbReference type="OrthoDB" id="1450880at2"/>
<dbReference type="Proteomes" id="UP000243887">
    <property type="component" value="Unassembled WGS sequence"/>
</dbReference>
<dbReference type="PANTHER" id="PTHR30570:SF1">
    <property type="entry name" value="PHOSPHATE-BINDING PROTEIN PSTS"/>
    <property type="match status" value="1"/>
</dbReference>
<feature type="domain" description="PBP" evidence="2">
    <location>
        <begin position="35"/>
        <end position="279"/>
    </location>
</feature>
<name>A0A1I3SVM7_9FLAO</name>
<dbReference type="PANTHER" id="PTHR30570">
    <property type="entry name" value="PERIPLASMIC PHOSPHATE BINDING COMPONENT OF PHOSPHATE ABC TRANSPORTER"/>
    <property type="match status" value="1"/>
</dbReference>
<organism evidence="3 4">
    <name type="scientific">Myroides guanonis</name>
    <dbReference type="NCBI Taxonomy" id="1150112"/>
    <lineage>
        <taxon>Bacteria</taxon>
        <taxon>Pseudomonadati</taxon>
        <taxon>Bacteroidota</taxon>
        <taxon>Flavobacteriia</taxon>
        <taxon>Flavobacteriales</taxon>
        <taxon>Flavobacteriaceae</taxon>
        <taxon>Myroides</taxon>
    </lineage>
</organism>
<keyword evidence="4" id="KW-1185">Reference proteome</keyword>
<accession>A0A1I3SVM7</accession>
<dbReference type="RefSeq" id="WP_090679767.1">
    <property type="nucleotide sequence ID" value="NZ_FORU01000011.1"/>
</dbReference>
<proteinExistence type="predicted"/>
<sequence length="309" mass="34734">MKLKVKKILFAFTVIVGVSTFVQCKNDTSKGEATTANETPVSGKTSILVEESIYPIVEDVVSLFEYEYDRVSIELIKKSENEILDLIYKDSLRLAVLPRILDSLEVSDFKGKVVPKMTYFANDAIVFISSKNNKDSIIDYELLVSELQSGSINKDKLLIFDNVNSSISKHFRELANVKDLSSSQVYYLSDTQQVIEYVNKNPNAIGVIGLNWLVQPSENIRVDLDNIKVLGVKNPKDNKYYKPSQKNIGEGNYPLSRKLYLLDFQGKSGLGMGFASYIAGYKGQRIVLKSGLAPFIVHPREVIVRKNIE</sequence>
<dbReference type="Gene3D" id="3.40.190.10">
    <property type="entry name" value="Periplasmic binding protein-like II"/>
    <property type="match status" value="2"/>
</dbReference>
<evidence type="ECO:0000259" key="2">
    <source>
        <dbReference type="Pfam" id="PF12849"/>
    </source>
</evidence>
<evidence type="ECO:0000313" key="4">
    <source>
        <dbReference type="Proteomes" id="UP000243887"/>
    </source>
</evidence>
<dbReference type="Pfam" id="PF12849">
    <property type="entry name" value="PBP_like_2"/>
    <property type="match status" value="1"/>
</dbReference>
<dbReference type="InterPro" id="IPR024370">
    <property type="entry name" value="PBP_domain"/>
</dbReference>
<evidence type="ECO:0000313" key="3">
    <source>
        <dbReference type="EMBL" id="SFJ61621.1"/>
    </source>
</evidence>
<keyword evidence="1" id="KW-0732">Signal</keyword>
<dbReference type="InterPro" id="IPR050811">
    <property type="entry name" value="Phosphate_ABC_transporter"/>
</dbReference>
<evidence type="ECO:0000256" key="1">
    <source>
        <dbReference type="ARBA" id="ARBA00022729"/>
    </source>
</evidence>
<dbReference type="EMBL" id="FORU01000011">
    <property type="protein sequence ID" value="SFJ61621.1"/>
    <property type="molecule type" value="Genomic_DNA"/>
</dbReference>
<dbReference type="STRING" id="1150112.SAMN04487893_11164"/>